<evidence type="ECO:0000313" key="3">
    <source>
        <dbReference type="Proteomes" id="UP000278351"/>
    </source>
</evidence>
<dbReference type="PROSITE" id="PS51257">
    <property type="entry name" value="PROKAR_LIPOPROTEIN"/>
    <property type="match status" value="1"/>
</dbReference>
<accession>A0A3N4PM41</accession>
<protein>
    <submittedName>
        <fullName evidence="2">Uncharacterized protein</fullName>
    </submittedName>
</protein>
<keyword evidence="3" id="KW-1185">Reference proteome</keyword>
<dbReference type="EMBL" id="RPDH01000002">
    <property type="protein sequence ID" value="RPE09762.1"/>
    <property type="molecule type" value="Genomic_DNA"/>
</dbReference>
<dbReference type="Proteomes" id="UP000278351">
    <property type="component" value="Unassembled WGS sequence"/>
</dbReference>
<comment type="caution">
    <text evidence="2">The sequence shown here is derived from an EMBL/GenBank/DDBJ whole genome shotgun (WGS) entry which is preliminary data.</text>
</comment>
<sequence length="189" mass="21161">MKKLLQILACCTLLACGNSSNKTDKQPEQTGIPPTEDSAVQTTGANPPAVSTEEQQFRTFLGAFTEAADGQHDTLLRGMIHFPLPVDNAGTEVKKAEFRSHEKHIFNGDVLRLLPAVTDENITEIEENHPSAYYKKLRTVTDAGTKMYEVHKAYPDQNSNKQRFFTFVFGKVNGSYKLIGYHRNMPVKE</sequence>
<organism evidence="2 3">
    <name type="scientific">Chitinophaga lutea</name>
    <dbReference type="NCBI Taxonomy" id="2488634"/>
    <lineage>
        <taxon>Bacteria</taxon>
        <taxon>Pseudomonadati</taxon>
        <taxon>Bacteroidota</taxon>
        <taxon>Chitinophagia</taxon>
        <taxon>Chitinophagales</taxon>
        <taxon>Chitinophagaceae</taxon>
        <taxon>Chitinophaga</taxon>
    </lineage>
</organism>
<evidence type="ECO:0000313" key="2">
    <source>
        <dbReference type="EMBL" id="RPE09762.1"/>
    </source>
</evidence>
<proteinExistence type="predicted"/>
<name>A0A3N4PM41_9BACT</name>
<dbReference type="OrthoDB" id="796239at2"/>
<dbReference type="AlphaFoldDB" id="A0A3N4PM41"/>
<feature type="region of interest" description="Disordered" evidence="1">
    <location>
        <begin position="20"/>
        <end position="48"/>
    </location>
</feature>
<reference evidence="2 3" key="1">
    <citation type="submission" date="2018-11" db="EMBL/GenBank/DDBJ databases">
        <title>Chitinophaga lutea sp.nov., isolate from arsenic contaminated soil.</title>
        <authorList>
            <person name="Zong Y."/>
        </authorList>
    </citation>
    <scope>NUCLEOTIDE SEQUENCE [LARGE SCALE GENOMIC DNA]</scope>
    <source>
        <strain evidence="2 3">ZY74</strain>
    </source>
</reference>
<evidence type="ECO:0000256" key="1">
    <source>
        <dbReference type="SAM" id="MobiDB-lite"/>
    </source>
</evidence>
<gene>
    <name evidence="2" type="ORF">EGT74_22585</name>
</gene>
<dbReference type="RefSeq" id="WP_123848741.1">
    <property type="nucleotide sequence ID" value="NZ_RPDH01000002.1"/>
</dbReference>